<protein>
    <submittedName>
        <fullName evidence="1">Uncharacterized protein</fullName>
    </submittedName>
</protein>
<sequence length="219" mass="25016">MEYKYQETPKRPAMVQVPPQRGQVKARIFKGLAQKVKNAVSLAGYARRGAGNGSLASTSTFYMMVLFYDVSLYRFEDKTSFTPGPATTYGKFCFFSCFRAYAVSKRLRNFPDGLIRHPVSFGWLCLVQFNTTPQRISHYYIQLYDVTTVHTSLCGFGLICSTTSCDPTQWYQPLTGISPPVTFKASFLSSYIPWKPKLCFFFFYQIRFMGINNGTPEKK</sequence>
<dbReference type="PANTHER" id="PTHR37721:SF1">
    <property type="entry name" value="OS05G0464200 PROTEIN"/>
    <property type="match status" value="1"/>
</dbReference>
<name>A0A9Q0WTI7_9ROSI</name>
<proteinExistence type="predicted"/>
<dbReference type="PANTHER" id="PTHR37721">
    <property type="entry name" value="OS05G0464200 PROTEIN"/>
    <property type="match status" value="1"/>
</dbReference>
<keyword evidence="2" id="KW-1185">Reference proteome</keyword>
<reference evidence="1" key="2">
    <citation type="journal article" date="2023" name="Int. J. Mol. Sci.">
        <title>De Novo Assembly and Annotation of 11 Diverse Shrub Willow (Salix) Genomes Reveals Novel Gene Organization in Sex-Linked Regions.</title>
        <authorList>
            <person name="Hyden B."/>
            <person name="Feng K."/>
            <person name="Yates T.B."/>
            <person name="Jawdy S."/>
            <person name="Cereghino C."/>
            <person name="Smart L.B."/>
            <person name="Muchero W."/>
        </authorList>
    </citation>
    <scope>NUCLEOTIDE SEQUENCE</scope>
    <source>
        <tissue evidence="1">Shoot tip</tissue>
    </source>
</reference>
<evidence type="ECO:0000313" key="1">
    <source>
        <dbReference type="EMBL" id="KAJ6772897.1"/>
    </source>
</evidence>
<accession>A0A9Q0WTI7</accession>
<comment type="caution">
    <text evidence="1">The sequence shown here is derived from an EMBL/GenBank/DDBJ whole genome shotgun (WGS) entry which is preliminary data.</text>
</comment>
<dbReference type="EMBL" id="JAPFFM010000002">
    <property type="protein sequence ID" value="KAJ6772897.1"/>
    <property type="molecule type" value="Genomic_DNA"/>
</dbReference>
<dbReference type="Proteomes" id="UP001151752">
    <property type="component" value="Chromosome 10"/>
</dbReference>
<evidence type="ECO:0000313" key="2">
    <source>
        <dbReference type="Proteomes" id="UP001151752"/>
    </source>
</evidence>
<gene>
    <name evidence="1" type="ORF">OIU74_019003</name>
</gene>
<dbReference type="AlphaFoldDB" id="A0A9Q0WTI7"/>
<organism evidence="1 2">
    <name type="scientific">Salix koriyanagi</name>
    <dbReference type="NCBI Taxonomy" id="2511006"/>
    <lineage>
        <taxon>Eukaryota</taxon>
        <taxon>Viridiplantae</taxon>
        <taxon>Streptophyta</taxon>
        <taxon>Embryophyta</taxon>
        <taxon>Tracheophyta</taxon>
        <taxon>Spermatophyta</taxon>
        <taxon>Magnoliopsida</taxon>
        <taxon>eudicotyledons</taxon>
        <taxon>Gunneridae</taxon>
        <taxon>Pentapetalae</taxon>
        <taxon>rosids</taxon>
        <taxon>fabids</taxon>
        <taxon>Malpighiales</taxon>
        <taxon>Salicaceae</taxon>
        <taxon>Saliceae</taxon>
        <taxon>Salix</taxon>
    </lineage>
</organism>
<reference evidence="1" key="1">
    <citation type="submission" date="2022-11" db="EMBL/GenBank/DDBJ databases">
        <authorList>
            <person name="Hyden B.L."/>
            <person name="Feng K."/>
            <person name="Yates T."/>
            <person name="Jawdy S."/>
            <person name="Smart L.B."/>
            <person name="Muchero W."/>
        </authorList>
    </citation>
    <scope>NUCLEOTIDE SEQUENCE</scope>
    <source>
        <tissue evidence="1">Shoot tip</tissue>
    </source>
</reference>